<proteinExistence type="predicted"/>
<protein>
    <submittedName>
        <fullName evidence="1">Uncharacterized protein</fullName>
    </submittedName>
</protein>
<comment type="caution">
    <text evidence="1">The sequence shown here is derived from an EMBL/GenBank/DDBJ whole genome shotgun (WGS) entry which is preliminary data.</text>
</comment>
<reference evidence="1 2" key="1">
    <citation type="journal article" date="2015" name="Genome Biol. Evol.">
        <title>Comparative Genomics of a Bacterivorous Green Alga Reveals Evolutionary Causalities and Consequences of Phago-Mixotrophic Mode of Nutrition.</title>
        <authorList>
            <person name="Burns J.A."/>
            <person name="Paasch A."/>
            <person name="Narechania A."/>
            <person name="Kim E."/>
        </authorList>
    </citation>
    <scope>NUCLEOTIDE SEQUENCE [LARGE SCALE GENOMIC DNA]</scope>
    <source>
        <strain evidence="1 2">PLY_AMNH</strain>
    </source>
</reference>
<sequence length="318" mass="36886">MATPDKNSPALALDLSASERRCTLVPSVFLQRLYADDTMVQSCLYGLLSDTDLAFLSLACKFLLRSVVDFYNLQAGVEAPGAEASEGTVRSTWREGRLIDQIRKRRVRVSDCLVSLELQRFYALAIQSFLTRVEMDRPLTYLRMFNCDKGQRLCAEAVQTEHLLKLCSTIWSVATGPLIDYHGRVIDRAGHFFKPSRHYPSGKVIYRYQDIDTTDDVAKFMLFLRPTYIHKLFPRDTGDVFLEFKYQSRHHDYFGWYMEWYSEKCQHRVQAVKEFAWAEKDQMGYHRSVCDLLYRGDVRDLVEIGEDITVESYNASCH</sequence>
<dbReference type="Proteomes" id="UP001190700">
    <property type="component" value="Unassembled WGS sequence"/>
</dbReference>
<evidence type="ECO:0000313" key="1">
    <source>
        <dbReference type="EMBL" id="KAK3274327.1"/>
    </source>
</evidence>
<dbReference type="EMBL" id="LGRX02007788">
    <property type="protein sequence ID" value="KAK3274327.1"/>
    <property type="molecule type" value="Genomic_DNA"/>
</dbReference>
<keyword evidence="2" id="KW-1185">Reference proteome</keyword>
<evidence type="ECO:0000313" key="2">
    <source>
        <dbReference type="Proteomes" id="UP001190700"/>
    </source>
</evidence>
<accession>A0AAE0GA04</accession>
<organism evidence="1 2">
    <name type="scientific">Cymbomonas tetramitiformis</name>
    <dbReference type="NCBI Taxonomy" id="36881"/>
    <lineage>
        <taxon>Eukaryota</taxon>
        <taxon>Viridiplantae</taxon>
        <taxon>Chlorophyta</taxon>
        <taxon>Pyramimonadophyceae</taxon>
        <taxon>Pyramimonadales</taxon>
        <taxon>Pyramimonadaceae</taxon>
        <taxon>Cymbomonas</taxon>
    </lineage>
</organism>
<name>A0AAE0GA04_9CHLO</name>
<gene>
    <name evidence="1" type="ORF">CYMTET_17481</name>
</gene>
<dbReference type="AlphaFoldDB" id="A0AAE0GA04"/>